<feature type="transmembrane region" description="Helical" evidence="5">
    <location>
        <begin position="351"/>
        <end position="374"/>
    </location>
</feature>
<proteinExistence type="predicted"/>
<feature type="transmembrane region" description="Helical" evidence="5">
    <location>
        <begin position="443"/>
        <end position="463"/>
    </location>
</feature>
<organism evidence="6 7">
    <name type="scientific">Hydra vulgaris</name>
    <name type="common">Hydra</name>
    <name type="synonym">Hydra attenuata</name>
    <dbReference type="NCBI Taxonomy" id="6087"/>
    <lineage>
        <taxon>Eukaryota</taxon>
        <taxon>Metazoa</taxon>
        <taxon>Cnidaria</taxon>
        <taxon>Hydrozoa</taxon>
        <taxon>Hydroidolina</taxon>
        <taxon>Anthoathecata</taxon>
        <taxon>Aplanulata</taxon>
        <taxon>Hydridae</taxon>
        <taxon>Hydra</taxon>
    </lineage>
</organism>
<feature type="transmembrane region" description="Helical" evidence="5">
    <location>
        <begin position="484"/>
        <end position="504"/>
    </location>
</feature>
<feature type="transmembrane region" description="Helical" evidence="5">
    <location>
        <begin position="93"/>
        <end position="112"/>
    </location>
</feature>
<evidence type="ECO:0000256" key="4">
    <source>
        <dbReference type="ARBA" id="ARBA00023136"/>
    </source>
</evidence>
<feature type="transmembrane region" description="Helical" evidence="5">
    <location>
        <begin position="60"/>
        <end position="81"/>
    </location>
</feature>
<dbReference type="SUPFAM" id="SSF103473">
    <property type="entry name" value="MFS general substrate transporter"/>
    <property type="match status" value="1"/>
</dbReference>
<dbReference type="GeneID" id="105846770"/>
<keyword evidence="3 5" id="KW-1133">Transmembrane helix</keyword>
<sequence length="563" mass="63517">MEDLIEDRGPIDLFIWREKRQRLFIYWCITHYIHGMVHSIRYSSQYLYFKDVMRASNPDLLYGMSVSFIGITGVLFPLLISPYLDQTRNIRQAIFVVNILGFVGNLLYALPFSPALPLIGQLLAGTTPAFGVIAMGEISRCYSPSKLTKKVSALSLIYSVGTFTSIGLVFSFLYVDFNLGEWHINFANMPGIMMCILFIISGLLAPLLVSDISKEFDYKLEQRMRRSSYVSLSSSTVQSPERSGKNLPHIISINEKLNKCAKTNSKKSFEEPCASFGSDETFYVIDQKNATKLDDTNETKVNQPFNFPKFVSTSQEKIDTPEVDSVRDRLNSTVKKSAKSVWKILRYRPTVLLMLITFIEAFVYCIIVTCLPVLATNYLKWGKVELAFLSMVNKFLSVLVSGSVFFLADHLNDFLLLVYGAFLTMLALLILSVLDLVSTDSNITTGFLFLITCLSISGVPLIITSTRSMFAKLVPTEIQSLTEAVRLSVFEAAFVPAGFLVPIVTLNIPLTSIFLIVVTLIVVIYIILERNVLIDIKEQDDYWLEETERTYSPEGMNKSPWQN</sequence>
<dbReference type="Pfam" id="PF07690">
    <property type="entry name" value="MFS_1"/>
    <property type="match status" value="1"/>
</dbReference>
<dbReference type="RefSeq" id="XP_065659931.1">
    <property type="nucleotide sequence ID" value="XM_065803859.1"/>
</dbReference>
<evidence type="ECO:0000256" key="2">
    <source>
        <dbReference type="ARBA" id="ARBA00022692"/>
    </source>
</evidence>
<feature type="transmembrane region" description="Helical" evidence="5">
    <location>
        <begin position="151"/>
        <end position="175"/>
    </location>
</feature>
<dbReference type="InterPro" id="IPR011701">
    <property type="entry name" value="MFS"/>
</dbReference>
<feature type="transmembrane region" description="Helical" evidence="5">
    <location>
        <begin position="510"/>
        <end position="528"/>
    </location>
</feature>
<comment type="subcellular location">
    <subcellularLocation>
        <location evidence="1">Membrane</location>
        <topology evidence="1">Multi-pass membrane protein</topology>
    </subcellularLocation>
</comment>
<name>A0ABM4CE22_HYDVU</name>
<evidence type="ECO:0000313" key="7">
    <source>
        <dbReference type="RefSeq" id="XP_065659931.1"/>
    </source>
</evidence>
<evidence type="ECO:0000256" key="3">
    <source>
        <dbReference type="ARBA" id="ARBA00022989"/>
    </source>
</evidence>
<dbReference type="Proteomes" id="UP001652625">
    <property type="component" value="Chromosome 08"/>
</dbReference>
<evidence type="ECO:0000256" key="1">
    <source>
        <dbReference type="ARBA" id="ARBA00004141"/>
    </source>
</evidence>
<dbReference type="InterPro" id="IPR051068">
    <property type="entry name" value="MFS_Domain-Containing_Protein"/>
</dbReference>
<keyword evidence="2 5" id="KW-0812">Transmembrane</keyword>
<feature type="transmembrane region" description="Helical" evidence="5">
    <location>
        <begin position="23"/>
        <end position="40"/>
    </location>
</feature>
<accession>A0ABM4CE22</accession>
<dbReference type="InterPro" id="IPR036259">
    <property type="entry name" value="MFS_trans_sf"/>
</dbReference>
<keyword evidence="4 5" id="KW-0472">Membrane</keyword>
<gene>
    <name evidence="7" type="primary">LOC105846770</name>
</gene>
<evidence type="ECO:0000313" key="6">
    <source>
        <dbReference type="Proteomes" id="UP001652625"/>
    </source>
</evidence>
<dbReference type="Gene3D" id="1.20.1250.20">
    <property type="entry name" value="MFS general substrate transporter like domains"/>
    <property type="match status" value="2"/>
</dbReference>
<feature type="transmembrane region" description="Helical" evidence="5">
    <location>
        <begin position="386"/>
        <end position="407"/>
    </location>
</feature>
<protein>
    <submittedName>
        <fullName evidence="7">Uncharacterized protein LOC105846770 isoform X2</fullName>
    </submittedName>
</protein>
<keyword evidence="6" id="KW-1185">Reference proteome</keyword>
<reference evidence="7" key="1">
    <citation type="submission" date="2025-08" db="UniProtKB">
        <authorList>
            <consortium name="RefSeq"/>
        </authorList>
    </citation>
    <scope>IDENTIFICATION</scope>
</reference>
<feature type="transmembrane region" description="Helical" evidence="5">
    <location>
        <begin position="118"/>
        <end position="139"/>
    </location>
</feature>
<dbReference type="PANTHER" id="PTHR23510:SF16">
    <property type="entry name" value="MAJOR FACILITATOR SUPERFAMILY (MFS) PROFILE DOMAIN-CONTAINING PROTEIN"/>
    <property type="match status" value="1"/>
</dbReference>
<feature type="transmembrane region" description="Helical" evidence="5">
    <location>
        <begin position="187"/>
        <end position="209"/>
    </location>
</feature>
<feature type="transmembrane region" description="Helical" evidence="5">
    <location>
        <begin position="414"/>
        <end position="437"/>
    </location>
</feature>
<evidence type="ECO:0000256" key="5">
    <source>
        <dbReference type="SAM" id="Phobius"/>
    </source>
</evidence>
<dbReference type="PANTHER" id="PTHR23510">
    <property type="entry name" value="INNER MEMBRANE TRANSPORT PROTEIN YAJR"/>
    <property type="match status" value="1"/>
</dbReference>